<accession>A0A2M7RIE9</accession>
<dbReference type="NCBIfam" id="NF002436">
    <property type="entry name" value="PRK01584.1"/>
    <property type="match status" value="1"/>
</dbReference>
<dbReference type="GO" id="GO:0046872">
    <property type="term" value="F:metal ion binding"/>
    <property type="evidence" value="ECO:0007669"/>
    <property type="project" value="UniProtKB-KW"/>
</dbReference>
<keyword evidence="12" id="KW-0030">Aminoacyl-tRNA synthetase</keyword>
<keyword evidence="11" id="KW-0648">Protein biosynthesis</keyword>
<dbReference type="Proteomes" id="UP000230779">
    <property type="component" value="Unassembled WGS sequence"/>
</dbReference>
<dbReference type="InterPro" id="IPR045864">
    <property type="entry name" value="aa-tRNA-synth_II/BPL/LPL"/>
</dbReference>
<dbReference type="AlphaFoldDB" id="A0A2M7RIE9"/>
<evidence type="ECO:0000256" key="11">
    <source>
        <dbReference type="ARBA" id="ARBA00022917"/>
    </source>
</evidence>
<evidence type="ECO:0000256" key="5">
    <source>
        <dbReference type="ARBA" id="ARBA00022598"/>
    </source>
</evidence>
<dbReference type="PANTHER" id="PTHR11777">
    <property type="entry name" value="ALANYL-TRNA SYNTHETASE"/>
    <property type="match status" value="1"/>
</dbReference>
<keyword evidence="4" id="KW-0820">tRNA-binding</keyword>
<dbReference type="InterPro" id="IPR018162">
    <property type="entry name" value="Ala-tRNA-ligase_IIc_anticod-bd"/>
</dbReference>
<dbReference type="InterPro" id="IPR018163">
    <property type="entry name" value="Thr/Ala-tRNA-synth_IIc_edit"/>
</dbReference>
<comment type="caution">
    <text evidence="14">The sequence shown here is derived from an EMBL/GenBank/DDBJ whole genome shotgun (WGS) entry which is preliminary data.</text>
</comment>
<dbReference type="FunFam" id="3.30.54.20:FF:000001">
    <property type="entry name" value="Alanine--tRNA ligase"/>
    <property type="match status" value="1"/>
</dbReference>
<evidence type="ECO:0000313" key="14">
    <source>
        <dbReference type="EMBL" id="PIY96535.1"/>
    </source>
</evidence>
<evidence type="ECO:0000256" key="3">
    <source>
        <dbReference type="ARBA" id="ARBA00013168"/>
    </source>
</evidence>
<dbReference type="SUPFAM" id="SSF55681">
    <property type="entry name" value="Class II aaRS and biotin synthetases"/>
    <property type="match status" value="1"/>
</dbReference>
<keyword evidence="9" id="KW-0067">ATP-binding</keyword>
<dbReference type="InterPro" id="IPR050058">
    <property type="entry name" value="Ala-tRNA_ligase"/>
</dbReference>
<evidence type="ECO:0000256" key="7">
    <source>
        <dbReference type="ARBA" id="ARBA00022741"/>
    </source>
</evidence>
<evidence type="ECO:0000256" key="8">
    <source>
        <dbReference type="ARBA" id="ARBA00022833"/>
    </source>
</evidence>
<keyword evidence="8" id="KW-0862">Zinc</keyword>
<dbReference type="InterPro" id="IPR012947">
    <property type="entry name" value="tRNA_SAD"/>
</dbReference>
<dbReference type="GO" id="GO:0006419">
    <property type="term" value="P:alanyl-tRNA aminoacylation"/>
    <property type="evidence" value="ECO:0007669"/>
    <property type="project" value="InterPro"/>
</dbReference>
<dbReference type="Pfam" id="PF01411">
    <property type="entry name" value="tRNA-synt_2c"/>
    <property type="match status" value="1"/>
</dbReference>
<dbReference type="GO" id="GO:0005524">
    <property type="term" value="F:ATP binding"/>
    <property type="evidence" value="ECO:0007669"/>
    <property type="project" value="UniProtKB-KW"/>
</dbReference>
<keyword evidence="7" id="KW-0547">Nucleotide-binding</keyword>
<dbReference type="GO" id="GO:0000049">
    <property type="term" value="F:tRNA binding"/>
    <property type="evidence" value="ECO:0007669"/>
    <property type="project" value="UniProtKB-KW"/>
</dbReference>
<dbReference type="PANTHER" id="PTHR11777:SF9">
    <property type="entry name" value="ALANINE--TRNA LIGASE, CYTOPLASMIC"/>
    <property type="match status" value="1"/>
</dbReference>
<keyword evidence="6" id="KW-0479">Metal-binding</keyword>
<feature type="domain" description="Alanyl-transfer RNA synthetases family profile" evidence="13">
    <location>
        <begin position="1"/>
        <end position="517"/>
    </location>
</feature>
<dbReference type="SUPFAM" id="SSF55186">
    <property type="entry name" value="ThrRS/AlaRS common domain"/>
    <property type="match status" value="1"/>
</dbReference>
<dbReference type="Gene3D" id="3.30.54.20">
    <property type="match status" value="1"/>
</dbReference>
<dbReference type="EC" id="6.1.1.7" evidence="3"/>
<dbReference type="InterPro" id="IPR018165">
    <property type="entry name" value="Ala-tRNA-synth_IIc_core"/>
</dbReference>
<dbReference type="GO" id="GO:0002161">
    <property type="term" value="F:aminoacyl-tRNA deacylase activity"/>
    <property type="evidence" value="ECO:0007669"/>
    <property type="project" value="TreeGrafter"/>
</dbReference>
<dbReference type="GO" id="GO:0004813">
    <property type="term" value="F:alanine-tRNA ligase activity"/>
    <property type="evidence" value="ECO:0007669"/>
    <property type="project" value="UniProtKB-EC"/>
</dbReference>
<dbReference type="GO" id="GO:0005829">
    <property type="term" value="C:cytosol"/>
    <property type="evidence" value="ECO:0007669"/>
    <property type="project" value="TreeGrafter"/>
</dbReference>
<sequence>DSWHLTFFEMLGNWSLGDYWKKEAITWSYEFLTKELRIPGQRLAVTVFAGDNDAPFDKESYEIWKNLGISEKNIYKYGKADNWWGPAGKTGPCGPDTEMFFITDKEPCGPNCQPSCQCGRYSEIWNDVFLEYNKTAEGKFELLTQKNVDTGMGLERTVAVLNGFNDVYQIGALRQALEKVKELSQKEDIKAARIIVDHVRAACFILAEGIAPSNVEQGYVLRRLIRRAIRQGRVLEIKKDFLINVASEFIKNYKLLYPELTEKQEFILTELNKEENKFSKTVEKGLKVLNKEFESIAVRGVGIRGGMIRGKNLFSGKIAFDIYQTYGFPLEMIEEELKGVPVDKNEFQKEFAKHQELSRKGAEKKFAGGLADHSVETTRLHTATHLLHKSLRTVLGDHVEQKGSNINPERLRFDFSHPQKLTDEEKKKVQDIVNEQIKKGLSVAVEEMTVDQAKKEGAIGLFGEKYGEKVKVYSIGDFSKEICGGPHVKNTSELGSFIIIKEEAVSAGIRRIKAKLE</sequence>
<evidence type="ECO:0000256" key="12">
    <source>
        <dbReference type="ARBA" id="ARBA00023146"/>
    </source>
</evidence>
<keyword evidence="10" id="KW-0694">RNA-binding</keyword>
<evidence type="ECO:0000259" key="13">
    <source>
        <dbReference type="PROSITE" id="PS50860"/>
    </source>
</evidence>
<evidence type="ECO:0000313" key="15">
    <source>
        <dbReference type="Proteomes" id="UP000230779"/>
    </source>
</evidence>
<dbReference type="Gene3D" id="3.30.980.10">
    <property type="entry name" value="Threonyl-trna Synthetase, Chain A, domain 2"/>
    <property type="match status" value="1"/>
</dbReference>
<protein>
    <recommendedName>
        <fullName evidence="3">alanine--tRNA ligase</fullName>
        <ecNumber evidence="3">6.1.1.7</ecNumber>
    </recommendedName>
</protein>
<evidence type="ECO:0000256" key="4">
    <source>
        <dbReference type="ARBA" id="ARBA00022555"/>
    </source>
</evidence>
<dbReference type="InterPro" id="IPR002318">
    <property type="entry name" value="Ala-tRNA-lgiase_IIc"/>
</dbReference>
<reference evidence="14 15" key="1">
    <citation type="submission" date="2017-09" db="EMBL/GenBank/DDBJ databases">
        <title>Depth-based differentiation of microbial function through sediment-hosted aquifers and enrichment of novel symbionts in the deep terrestrial subsurface.</title>
        <authorList>
            <person name="Probst A.J."/>
            <person name="Ladd B."/>
            <person name="Jarett J.K."/>
            <person name="Geller-Mcgrath D.E."/>
            <person name="Sieber C.M."/>
            <person name="Emerson J.B."/>
            <person name="Anantharaman K."/>
            <person name="Thomas B.C."/>
            <person name="Malmstrom R."/>
            <person name="Stieglmeier M."/>
            <person name="Klingl A."/>
            <person name="Woyke T."/>
            <person name="Ryan C.M."/>
            <person name="Banfield J.F."/>
        </authorList>
    </citation>
    <scope>NUCLEOTIDE SEQUENCE [LARGE SCALE GENOMIC DNA]</scope>
    <source>
        <strain evidence="14">CG_4_10_14_0_8_um_filter_42_10</strain>
    </source>
</reference>
<dbReference type="SMART" id="SM00863">
    <property type="entry name" value="tRNA_SAD"/>
    <property type="match status" value="1"/>
</dbReference>
<dbReference type="PRINTS" id="PR00980">
    <property type="entry name" value="TRNASYNTHALA"/>
</dbReference>
<evidence type="ECO:0000256" key="9">
    <source>
        <dbReference type="ARBA" id="ARBA00022840"/>
    </source>
</evidence>
<feature type="non-terminal residue" evidence="14">
    <location>
        <position position="1"/>
    </location>
</feature>
<evidence type="ECO:0000256" key="10">
    <source>
        <dbReference type="ARBA" id="ARBA00022884"/>
    </source>
</evidence>
<keyword evidence="5 14" id="KW-0436">Ligase</keyword>
<dbReference type="Pfam" id="PF07973">
    <property type="entry name" value="tRNA_SAD"/>
    <property type="match status" value="1"/>
</dbReference>
<comment type="similarity">
    <text evidence="2">Belongs to the class-II aminoacyl-tRNA synthetase family.</text>
</comment>
<dbReference type="SUPFAM" id="SSF101353">
    <property type="entry name" value="Putative anticodon-binding domain of alanyl-tRNA synthetase (AlaRS)"/>
    <property type="match status" value="1"/>
</dbReference>
<evidence type="ECO:0000256" key="1">
    <source>
        <dbReference type="ARBA" id="ARBA00001947"/>
    </source>
</evidence>
<organism evidence="14 15">
    <name type="scientific">Candidatus Kerfeldbacteria bacterium CG_4_10_14_0_8_um_filter_42_10</name>
    <dbReference type="NCBI Taxonomy" id="2014248"/>
    <lineage>
        <taxon>Bacteria</taxon>
        <taxon>Candidatus Kerfeldiibacteriota</taxon>
    </lineage>
</organism>
<dbReference type="Gene3D" id="3.30.930.10">
    <property type="entry name" value="Bira Bifunctional Protein, Domain 2"/>
    <property type="match status" value="1"/>
</dbReference>
<proteinExistence type="inferred from homology"/>
<dbReference type="FunFam" id="3.30.980.10:FF:000004">
    <property type="entry name" value="Alanine--tRNA ligase, cytoplasmic"/>
    <property type="match status" value="1"/>
</dbReference>
<evidence type="ECO:0000256" key="6">
    <source>
        <dbReference type="ARBA" id="ARBA00022723"/>
    </source>
</evidence>
<name>A0A2M7RIE9_9BACT</name>
<dbReference type="EMBL" id="PFMD01000044">
    <property type="protein sequence ID" value="PIY96535.1"/>
    <property type="molecule type" value="Genomic_DNA"/>
</dbReference>
<comment type="cofactor">
    <cofactor evidence="1">
        <name>Zn(2+)</name>
        <dbReference type="ChEBI" id="CHEBI:29105"/>
    </cofactor>
</comment>
<dbReference type="InterPro" id="IPR018164">
    <property type="entry name" value="Ala-tRNA-synth_IIc_N"/>
</dbReference>
<gene>
    <name evidence="14" type="ORF">COY66_03915</name>
</gene>
<dbReference type="PROSITE" id="PS50860">
    <property type="entry name" value="AA_TRNA_LIGASE_II_ALA"/>
    <property type="match status" value="1"/>
</dbReference>
<evidence type="ECO:0000256" key="2">
    <source>
        <dbReference type="ARBA" id="ARBA00008226"/>
    </source>
</evidence>